<evidence type="ECO:0000256" key="1">
    <source>
        <dbReference type="ARBA" id="ARBA00004477"/>
    </source>
</evidence>
<feature type="transmembrane region" description="Helical" evidence="10">
    <location>
        <begin position="220"/>
        <end position="243"/>
    </location>
</feature>
<evidence type="ECO:0000313" key="13">
    <source>
        <dbReference type="Proteomes" id="UP000289886"/>
    </source>
</evidence>
<evidence type="ECO:0000256" key="3">
    <source>
        <dbReference type="ARBA" id="ARBA00007063"/>
    </source>
</evidence>
<evidence type="ECO:0000256" key="7">
    <source>
        <dbReference type="ARBA" id="ARBA00022824"/>
    </source>
</evidence>
<comment type="subcellular location">
    <subcellularLocation>
        <location evidence="1 10">Endoplasmic reticulum membrane</location>
        <topology evidence="1 10">Multi-pass membrane protein</topology>
    </subcellularLocation>
</comment>
<dbReference type="GO" id="GO:0000026">
    <property type="term" value="F:alpha-1,2-mannosyltransferase activity"/>
    <property type="evidence" value="ECO:0007669"/>
    <property type="project" value="TreeGrafter"/>
</dbReference>
<sequence>MASRGVRHRKGSKQDVNTVHPNINSEPTSTEETRNEALSSSKAGQVWAPEGSTAFKCLISARFCAALLSNISDCDETFNFWEPTHFLLYGAGFQTWEYSPASAIRSYAYLWLHAAPAWFHARVLQTSKVLVFYFLRCLLAFLCCVCELYFYKAVCKRFGLHVGRVMLAFLVLSTGMYCSAAGQAGRLASVSSPACNAAAYFPRLPIAFDLLLLKRRWKSFLTWALIALLLFLGPVVAVDSYYYGKLVIAPLNIVLYNVFSPHGPDLYDSCVCPVSSVTPTGELSCSTGCTATFILFGKRIGFFESTEAATIAETSEELKQELCVLSQPGEKFH</sequence>
<evidence type="ECO:0000256" key="5">
    <source>
        <dbReference type="ARBA" id="ARBA00022679"/>
    </source>
</evidence>
<evidence type="ECO:0000256" key="4">
    <source>
        <dbReference type="ARBA" id="ARBA00022676"/>
    </source>
</evidence>
<dbReference type="EMBL" id="SCEB01002674">
    <property type="protein sequence ID" value="RXM95095.1"/>
    <property type="molecule type" value="Genomic_DNA"/>
</dbReference>
<dbReference type="EC" id="2.4.1.-" evidence="10"/>
<feature type="compositionally biased region" description="Polar residues" evidence="11">
    <location>
        <begin position="14"/>
        <end position="36"/>
    </location>
</feature>
<evidence type="ECO:0000256" key="2">
    <source>
        <dbReference type="ARBA" id="ARBA00004922"/>
    </source>
</evidence>
<proteinExistence type="inferred from homology"/>
<evidence type="ECO:0000256" key="10">
    <source>
        <dbReference type="RuleBase" id="RU363075"/>
    </source>
</evidence>
<dbReference type="Pfam" id="PF03901">
    <property type="entry name" value="Glyco_transf_22"/>
    <property type="match status" value="2"/>
</dbReference>
<evidence type="ECO:0000256" key="11">
    <source>
        <dbReference type="SAM" id="MobiDB-lite"/>
    </source>
</evidence>
<keyword evidence="7 10" id="KW-0256">Endoplasmic reticulum</keyword>
<comment type="caution">
    <text evidence="10">Lacks conserved residue(s) required for the propagation of feature annotation.</text>
</comment>
<evidence type="ECO:0000256" key="9">
    <source>
        <dbReference type="ARBA" id="ARBA00023136"/>
    </source>
</evidence>
<dbReference type="PANTHER" id="PTHR22760:SF2">
    <property type="entry name" value="ALPHA-1,2-MANNOSYLTRANSFERASE ALG9"/>
    <property type="match status" value="1"/>
</dbReference>
<keyword evidence="8 10" id="KW-1133">Transmembrane helix</keyword>
<keyword evidence="4 10" id="KW-0328">Glycosyltransferase</keyword>
<dbReference type="UniPathway" id="UPA00378"/>
<keyword evidence="13" id="KW-1185">Reference proteome</keyword>
<dbReference type="InterPro" id="IPR005599">
    <property type="entry name" value="GPI_mannosylTrfase"/>
</dbReference>
<dbReference type="PANTHER" id="PTHR22760">
    <property type="entry name" value="GLYCOSYLTRANSFERASE"/>
    <property type="match status" value="1"/>
</dbReference>
<feature type="compositionally biased region" description="Basic residues" evidence="11">
    <location>
        <begin position="1"/>
        <end position="11"/>
    </location>
</feature>
<comment type="pathway">
    <text evidence="2">Protein modification; protein glycosylation.</text>
</comment>
<evidence type="ECO:0000313" key="12">
    <source>
        <dbReference type="EMBL" id="RXM95095.1"/>
    </source>
</evidence>
<dbReference type="AlphaFoldDB" id="A0A444V3V1"/>
<gene>
    <name evidence="12" type="ORF">EOD39_17258</name>
</gene>
<feature type="transmembrane region" description="Helical" evidence="10">
    <location>
        <begin position="162"/>
        <end position="185"/>
    </location>
</feature>
<protein>
    <recommendedName>
        <fullName evidence="10">Mannosyltransferase</fullName>
        <ecNumber evidence="10">2.4.1.-</ecNumber>
    </recommendedName>
</protein>
<evidence type="ECO:0000256" key="6">
    <source>
        <dbReference type="ARBA" id="ARBA00022692"/>
    </source>
</evidence>
<comment type="caution">
    <text evidence="12">The sequence shown here is derived from an EMBL/GenBank/DDBJ whole genome shotgun (WGS) entry which is preliminary data.</text>
</comment>
<name>A0A444V3V1_ACIRT</name>
<reference evidence="12 13" key="1">
    <citation type="submission" date="2019-01" db="EMBL/GenBank/DDBJ databases">
        <title>Draft Genome and Complete Hox-Cluster Characterization of the Sterlet Sturgeon (Acipenser ruthenus).</title>
        <authorList>
            <person name="Wei Q."/>
        </authorList>
    </citation>
    <scope>NUCLEOTIDE SEQUENCE [LARGE SCALE GENOMIC DNA]</scope>
    <source>
        <strain evidence="12">WHYD16114868_AA</strain>
        <tissue evidence="12">Blood</tissue>
    </source>
</reference>
<feature type="region of interest" description="Disordered" evidence="11">
    <location>
        <begin position="1"/>
        <end position="36"/>
    </location>
</feature>
<keyword evidence="6 10" id="KW-0812">Transmembrane</keyword>
<dbReference type="Proteomes" id="UP000289886">
    <property type="component" value="Unassembled WGS sequence"/>
</dbReference>
<dbReference type="GO" id="GO:0006487">
    <property type="term" value="P:protein N-linked glycosylation"/>
    <property type="evidence" value="ECO:0007669"/>
    <property type="project" value="TreeGrafter"/>
</dbReference>
<dbReference type="GO" id="GO:0005789">
    <property type="term" value="C:endoplasmic reticulum membrane"/>
    <property type="evidence" value="ECO:0007669"/>
    <property type="project" value="UniProtKB-SubCell"/>
</dbReference>
<evidence type="ECO:0000256" key="8">
    <source>
        <dbReference type="ARBA" id="ARBA00022989"/>
    </source>
</evidence>
<accession>A0A444V3V1</accession>
<feature type="transmembrane region" description="Helical" evidence="10">
    <location>
        <begin position="130"/>
        <end position="150"/>
    </location>
</feature>
<keyword evidence="9 10" id="KW-0472">Membrane</keyword>
<comment type="similarity">
    <text evidence="3 10">Belongs to the glycosyltransferase 22 family.</text>
</comment>
<organism evidence="12 13">
    <name type="scientific">Acipenser ruthenus</name>
    <name type="common">Sterlet sturgeon</name>
    <dbReference type="NCBI Taxonomy" id="7906"/>
    <lineage>
        <taxon>Eukaryota</taxon>
        <taxon>Metazoa</taxon>
        <taxon>Chordata</taxon>
        <taxon>Craniata</taxon>
        <taxon>Vertebrata</taxon>
        <taxon>Euteleostomi</taxon>
        <taxon>Actinopterygii</taxon>
        <taxon>Chondrostei</taxon>
        <taxon>Acipenseriformes</taxon>
        <taxon>Acipenseridae</taxon>
        <taxon>Acipenser</taxon>
    </lineage>
</organism>
<keyword evidence="5 12" id="KW-0808">Transferase</keyword>